<comment type="caution">
    <text evidence="3">The sequence shown here is derived from an EMBL/GenBank/DDBJ whole genome shotgun (WGS) entry which is preliminary data.</text>
</comment>
<dbReference type="Pfam" id="PF02517">
    <property type="entry name" value="Rce1-like"/>
    <property type="match status" value="1"/>
</dbReference>
<feature type="transmembrane region" description="Helical" evidence="1">
    <location>
        <begin position="58"/>
        <end position="77"/>
    </location>
</feature>
<accession>A0A6A8D9W1</accession>
<dbReference type="GO" id="GO:0080120">
    <property type="term" value="P:CAAX-box protein maturation"/>
    <property type="evidence" value="ECO:0007669"/>
    <property type="project" value="UniProtKB-ARBA"/>
</dbReference>
<keyword evidence="3" id="KW-0645">Protease</keyword>
<keyword evidence="1" id="KW-0472">Membrane</keyword>
<feature type="transmembrane region" description="Helical" evidence="1">
    <location>
        <begin position="98"/>
        <end position="117"/>
    </location>
</feature>
<evidence type="ECO:0000313" key="4">
    <source>
        <dbReference type="Proteomes" id="UP000799092"/>
    </source>
</evidence>
<keyword evidence="3" id="KW-0482">Metalloprotease</keyword>
<keyword evidence="1" id="KW-1133">Transmembrane helix</keyword>
<gene>
    <name evidence="3" type="ORF">GH741_06690</name>
</gene>
<dbReference type="EMBL" id="WJNG01000005">
    <property type="protein sequence ID" value="MRH42368.1"/>
    <property type="molecule type" value="Genomic_DNA"/>
</dbReference>
<proteinExistence type="predicted"/>
<protein>
    <submittedName>
        <fullName evidence="3">CPBP family intramembrane metalloprotease</fullName>
    </submittedName>
</protein>
<evidence type="ECO:0000259" key="2">
    <source>
        <dbReference type="Pfam" id="PF02517"/>
    </source>
</evidence>
<evidence type="ECO:0000256" key="1">
    <source>
        <dbReference type="SAM" id="Phobius"/>
    </source>
</evidence>
<name>A0A6A8D9W1_9BACI</name>
<feature type="transmembrane region" description="Helical" evidence="1">
    <location>
        <begin position="146"/>
        <end position="162"/>
    </location>
</feature>
<keyword evidence="1" id="KW-0812">Transmembrane</keyword>
<feature type="transmembrane region" description="Helical" evidence="1">
    <location>
        <begin position="21"/>
        <end position="38"/>
    </location>
</feature>
<sequence>MKQKQIDLIHSLSDYQLKQQLLLSQFILFTLSLIASLFLFDSFKDWLDLFKWQPTQFILYGVLPGIIVILIDLFLMYNLPKKLYDDGGINEKIFKNRTVTEIFIISLVVAISEEMLFRGVIHTIFGYFFASILFALVHIRYLSKPVLLISILLLSFYLGYMYEITNNLFVTIIAHFIIDFFLALIIRFKK</sequence>
<dbReference type="GO" id="GO:0008237">
    <property type="term" value="F:metallopeptidase activity"/>
    <property type="evidence" value="ECO:0007669"/>
    <property type="project" value="UniProtKB-KW"/>
</dbReference>
<organism evidence="3 4">
    <name type="scientific">Aquibacillus halophilus</name>
    <dbReference type="NCBI Taxonomy" id="930132"/>
    <lineage>
        <taxon>Bacteria</taxon>
        <taxon>Bacillati</taxon>
        <taxon>Bacillota</taxon>
        <taxon>Bacilli</taxon>
        <taxon>Bacillales</taxon>
        <taxon>Bacillaceae</taxon>
        <taxon>Aquibacillus</taxon>
    </lineage>
</organism>
<keyword evidence="4" id="KW-1185">Reference proteome</keyword>
<dbReference type="Proteomes" id="UP000799092">
    <property type="component" value="Unassembled WGS sequence"/>
</dbReference>
<reference evidence="3" key="1">
    <citation type="submission" date="2019-11" db="EMBL/GenBank/DDBJ databases">
        <authorList>
            <person name="Li J."/>
        </authorList>
    </citation>
    <scope>NUCLEOTIDE SEQUENCE</scope>
    <source>
        <strain evidence="3">B6B</strain>
    </source>
</reference>
<dbReference type="InterPro" id="IPR003675">
    <property type="entry name" value="Rce1/LyrA-like_dom"/>
</dbReference>
<feature type="transmembrane region" description="Helical" evidence="1">
    <location>
        <begin position="168"/>
        <end position="186"/>
    </location>
</feature>
<feature type="domain" description="CAAX prenyl protease 2/Lysostaphin resistance protein A-like" evidence="2">
    <location>
        <begin position="99"/>
        <end position="181"/>
    </location>
</feature>
<keyword evidence="3" id="KW-0378">Hydrolase</keyword>
<dbReference type="GO" id="GO:0006508">
    <property type="term" value="P:proteolysis"/>
    <property type="evidence" value="ECO:0007669"/>
    <property type="project" value="UniProtKB-KW"/>
</dbReference>
<dbReference type="GO" id="GO:0004175">
    <property type="term" value="F:endopeptidase activity"/>
    <property type="evidence" value="ECO:0007669"/>
    <property type="project" value="UniProtKB-ARBA"/>
</dbReference>
<dbReference type="AlphaFoldDB" id="A0A6A8D9W1"/>
<evidence type="ECO:0000313" key="3">
    <source>
        <dbReference type="EMBL" id="MRH42368.1"/>
    </source>
</evidence>
<feature type="transmembrane region" description="Helical" evidence="1">
    <location>
        <begin position="123"/>
        <end position="139"/>
    </location>
</feature>